<gene>
    <name evidence="3" type="ORF">GCM10010420_54070</name>
</gene>
<keyword evidence="4" id="KW-1185">Reference proteome</keyword>
<keyword evidence="2" id="KW-1133">Transmembrane helix</keyword>
<dbReference type="EMBL" id="BAAATJ010000038">
    <property type="protein sequence ID" value="GAA2416973.1"/>
    <property type="molecule type" value="Genomic_DNA"/>
</dbReference>
<organism evidence="3 4">
    <name type="scientific">Streptomyces glaucosporus</name>
    <dbReference type="NCBI Taxonomy" id="284044"/>
    <lineage>
        <taxon>Bacteria</taxon>
        <taxon>Bacillati</taxon>
        <taxon>Actinomycetota</taxon>
        <taxon>Actinomycetes</taxon>
        <taxon>Kitasatosporales</taxon>
        <taxon>Streptomycetaceae</taxon>
        <taxon>Streptomyces</taxon>
    </lineage>
</organism>
<keyword evidence="2" id="KW-0812">Transmembrane</keyword>
<proteinExistence type="predicted"/>
<evidence type="ECO:0000313" key="4">
    <source>
        <dbReference type="Proteomes" id="UP001500058"/>
    </source>
</evidence>
<dbReference type="Pfam" id="PF14012">
    <property type="entry name" value="DUF4229"/>
    <property type="match status" value="1"/>
</dbReference>
<name>A0ABN3IZG0_9ACTN</name>
<feature type="transmembrane region" description="Helical" evidence="2">
    <location>
        <begin position="29"/>
        <end position="49"/>
    </location>
</feature>
<protein>
    <recommendedName>
        <fullName evidence="5">DUF4229 domain-containing protein</fullName>
    </recommendedName>
</protein>
<feature type="compositionally biased region" description="Basic and acidic residues" evidence="1">
    <location>
        <begin position="7"/>
        <end position="17"/>
    </location>
</feature>
<evidence type="ECO:0000256" key="1">
    <source>
        <dbReference type="SAM" id="MobiDB-lite"/>
    </source>
</evidence>
<comment type="caution">
    <text evidence="3">The sequence shown here is derived from an EMBL/GenBank/DDBJ whole genome shotgun (WGS) entry which is preliminary data.</text>
</comment>
<dbReference type="RefSeq" id="WP_344633766.1">
    <property type="nucleotide sequence ID" value="NZ_BAAATJ010000038.1"/>
</dbReference>
<dbReference type="InterPro" id="IPR025323">
    <property type="entry name" value="DUF4229"/>
</dbReference>
<evidence type="ECO:0000256" key="2">
    <source>
        <dbReference type="SAM" id="Phobius"/>
    </source>
</evidence>
<reference evidence="3 4" key="1">
    <citation type="journal article" date="2019" name="Int. J. Syst. Evol. Microbiol.">
        <title>The Global Catalogue of Microorganisms (GCM) 10K type strain sequencing project: providing services to taxonomists for standard genome sequencing and annotation.</title>
        <authorList>
            <consortium name="The Broad Institute Genomics Platform"/>
            <consortium name="The Broad Institute Genome Sequencing Center for Infectious Disease"/>
            <person name="Wu L."/>
            <person name="Ma J."/>
        </authorList>
    </citation>
    <scope>NUCLEOTIDE SEQUENCE [LARGE SCALE GENOMIC DNA]</scope>
    <source>
        <strain evidence="3 4">JCM 6921</strain>
    </source>
</reference>
<feature type="transmembrane region" description="Helical" evidence="2">
    <location>
        <begin position="61"/>
        <end position="79"/>
    </location>
</feature>
<sequence length="112" mass="12272">MTSTPENKPENTRDAAPGRRPHATLRYTAMRFGLFVACFVVVAALAYVGVLPEAIGKANPLWLLMLAMVVSAPLSLVLLRGQRDEMSVQIAERVDRAKRKIAAHQSQEDEAA</sequence>
<evidence type="ECO:0000313" key="3">
    <source>
        <dbReference type="EMBL" id="GAA2416973.1"/>
    </source>
</evidence>
<keyword evidence="2" id="KW-0472">Membrane</keyword>
<feature type="region of interest" description="Disordered" evidence="1">
    <location>
        <begin position="1"/>
        <end position="20"/>
    </location>
</feature>
<accession>A0ABN3IZG0</accession>
<evidence type="ECO:0008006" key="5">
    <source>
        <dbReference type="Google" id="ProtNLM"/>
    </source>
</evidence>
<dbReference type="Proteomes" id="UP001500058">
    <property type="component" value="Unassembled WGS sequence"/>
</dbReference>